<keyword evidence="3 6" id="KW-0812">Transmembrane</keyword>
<evidence type="ECO:0000256" key="1">
    <source>
        <dbReference type="ARBA" id="ARBA00004651"/>
    </source>
</evidence>
<evidence type="ECO:0000256" key="3">
    <source>
        <dbReference type="ARBA" id="ARBA00022692"/>
    </source>
</evidence>
<dbReference type="InterPro" id="IPR018076">
    <property type="entry name" value="T2SS_GspF_dom"/>
</dbReference>
<dbReference type="Pfam" id="PF00482">
    <property type="entry name" value="T2SSF"/>
    <property type="match status" value="1"/>
</dbReference>
<proteinExistence type="predicted"/>
<evidence type="ECO:0000256" key="5">
    <source>
        <dbReference type="ARBA" id="ARBA00023136"/>
    </source>
</evidence>
<evidence type="ECO:0000313" key="8">
    <source>
        <dbReference type="EMBL" id="RLG70911.1"/>
    </source>
</evidence>
<evidence type="ECO:0000259" key="7">
    <source>
        <dbReference type="Pfam" id="PF00482"/>
    </source>
</evidence>
<evidence type="ECO:0000256" key="6">
    <source>
        <dbReference type="SAM" id="Phobius"/>
    </source>
</evidence>
<keyword evidence="4 6" id="KW-1133">Transmembrane helix</keyword>
<comment type="caution">
    <text evidence="8">The sequence shown here is derived from an EMBL/GenBank/DDBJ whole genome shotgun (WGS) entry which is preliminary data.</text>
</comment>
<feature type="domain" description="Type II secretion system protein GspF" evidence="7">
    <location>
        <begin position="61"/>
        <end position="183"/>
    </location>
</feature>
<feature type="transmembrane region" description="Helical" evidence="6">
    <location>
        <begin position="203"/>
        <end position="222"/>
    </location>
</feature>
<dbReference type="GO" id="GO:0005886">
    <property type="term" value="C:plasma membrane"/>
    <property type="evidence" value="ECO:0007669"/>
    <property type="project" value="UniProtKB-SubCell"/>
</dbReference>
<name>A0A497JII6_9ARCH</name>
<dbReference type="Proteomes" id="UP000278031">
    <property type="component" value="Unassembled WGS sequence"/>
</dbReference>
<evidence type="ECO:0000313" key="9">
    <source>
        <dbReference type="Proteomes" id="UP000278031"/>
    </source>
</evidence>
<accession>A0A497JII6</accession>
<keyword evidence="2" id="KW-1003">Cell membrane</keyword>
<protein>
    <recommendedName>
        <fullName evidence="7">Type II secretion system protein GspF domain-containing protein</fullName>
    </recommendedName>
</protein>
<dbReference type="EMBL" id="QMWP01000023">
    <property type="protein sequence ID" value="RLG70911.1"/>
    <property type="molecule type" value="Genomic_DNA"/>
</dbReference>
<keyword evidence="5 6" id="KW-0472">Membrane</keyword>
<dbReference type="AlphaFoldDB" id="A0A497JII6"/>
<reference evidence="8 9" key="1">
    <citation type="submission" date="2018-06" db="EMBL/GenBank/DDBJ databases">
        <title>Extensive metabolic versatility and redundancy in microbially diverse, dynamic hydrothermal sediments.</title>
        <authorList>
            <person name="Dombrowski N."/>
            <person name="Teske A."/>
            <person name="Baker B.J."/>
        </authorList>
    </citation>
    <scope>NUCLEOTIDE SEQUENCE [LARGE SCALE GENOMIC DNA]</scope>
    <source>
        <strain evidence="8">B51_G17</strain>
    </source>
</reference>
<evidence type="ECO:0000256" key="4">
    <source>
        <dbReference type="ARBA" id="ARBA00022989"/>
    </source>
</evidence>
<feature type="transmembrane region" description="Helical" evidence="6">
    <location>
        <begin position="165"/>
        <end position="191"/>
    </location>
</feature>
<evidence type="ECO:0000256" key="2">
    <source>
        <dbReference type="ARBA" id="ARBA00022475"/>
    </source>
</evidence>
<comment type="subcellular location">
    <subcellularLocation>
        <location evidence="1">Cell membrane</location>
        <topology evidence="1">Multi-pass membrane protein</topology>
    </subcellularLocation>
</comment>
<gene>
    <name evidence="8" type="ORF">DRO04_00910</name>
</gene>
<sequence>MHSRFLKKRTEKHYCRRKRSWSKLLIKKAENKNKLKLPKLSWKGKCSGTIGEIERDMPFLLTQIAIDLELGLPFENALKNAAKIDSAFGRWIRCVLVEVYKKGSSINDAFSKIVRRYNSQQLKRAISQLLAIYEEGLKDVSGLRRIIKEILAEQHAKAKEFNGKLVVYSIILVTCSAVVPALFLAFTIVGGKILSLGLSAEDILLITTIGFPLLNVLIFLFIRSNMPIFLR</sequence>
<organism evidence="8 9">
    <name type="scientific">Candidatus Iainarchaeum sp</name>
    <dbReference type="NCBI Taxonomy" id="3101447"/>
    <lineage>
        <taxon>Archaea</taxon>
        <taxon>Candidatus Iainarchaeota</taxon>
        <taxon>Candidatus Iainarchaeia</taxon>
        <taxon>Candidatus Iainarchaeales</taxon>
        <taxon>Candidatus Iainarchaeaceae</taxon>
        <taxon>Candidatus Iainarchaeum</taxon>
    </lineage>
</organism>